<name>A0ACB0XNB5_MELEN</name>
<dbReference type="Proteomes" id="UP001497535">
    <property type="component" value="Unassembled WGS sequence"/>
</dbReference>
<comment type="caution">
    <text evidence="1">The sequence shown here is derived from an EMBL/GenBank/DDBJ whole genome shotgun (WGS) entry which is preliminary data.</text>
</comment>
<keyword evidence="2" id="KW-1185">Reference proteome</keyword>
<proteinExistence type="predicted"/>
<gene>
    <name evidence="1" type="ORF">MENTE1834_LOCUS1458</name>
</gene>
<sequence length="1209" mass="140042">MKKGRKEEDVKQMATEMKKVKGERKNLNKKEEDEMKKKEVEGKKEEDLKQREENEEYKEGDEREMKEKGRKQGEDELNKKKIQKEKKVTKVVDLPKVEEVKSVEFDIKLDKSLESKQEKEDDFIEIISLSKQKRKGEEEENISEELQVKEEPINVSIITTNITFEMPKEPIHSLVNIYSSGRSDEIKEAPIEASASKTLIKISETTKQPELELKPLEIEKKHIGYYEQLIAKKVSKTLGRPLDPFSELVKEVTEYSNKQQLFVSETTKQEEMKPMSLKVEKRHVGYYEDRPQLSIVQEKKFKSLLSQTCKLTELNRFQIDQSVNIYSSGRSEEIKEYPQIEEVSSHKTTKQEEMKLIPLEIEKKNVGYYEQLTAKTAPVTLKRPNEVSDEVVKEVTEYPEIEQQLFVSETFKQSEIKPIPLEVEKKNIGYYEHLKIKEDTKMEERKLEGLVNTTNILPAATEGPIQQFVGIYSSGRSDEQKTTEYPEIEEASLVSHETGKQPEMKPIPLEVERKNVGYYKHITPETNLEESLFKTCKSTEFDKFQIDQFVNIYSSGRSDEVSTSTKMQEQKIEVPSISQVSETKRQLYIDSVPMEVEKKNILSYEHLTIKEDEKNIKPKIKEIEEEKSFERSGLCLGDFIGGKEEMRKKKKVKKEKGRRVDEEKEEAKELEELQQKKPEDEIEQHPVLESEGRKETGKVGEEEEGTLLTERKDEERKEKEEEEQNKVIEMSEVLPSFIEPSKEDKKEKMAEYPKTEQAPSHETTKQSEIKTIPLEVEKKNIGYYEQLKPPTIEEKKPEALEIKTKGFEETSNLVEVIEEPSQISYETTKQTELDFEPLEIQRGSLGLPETEIEKEAESEVPEDLTQEGIEMIPIIKEALIENLPVTSKQSELNRIELKIEDKHEGFYEQLPATISTTKYEEGMETFEGNLKESKSFEKSEPLNAPITTTNIASEMPKEPIHSLVNIYSSGRSDEVKEAPIEESTSETSINVSEITKQEEMKPIPLEIEKKNVGYYEQLMKEDTKIEEMKLESLVDTTNISLEATEEPTQQFVCHKVETSLISHETTKQPEMKLKPLKIENKHVGYYEKLPFPSFVQEKKPEESLFETCKSTELNKSQIDQFVDIYSSGRSDEIKEAPIKFSISEASINIRKTSKQPEMSPIPLEVKKKYIGYYEQLTAKTATGTLERPNDEAVEEMTEYPETEQQLFNI</sequence>
<reference evidence="1" key="1">
    <citation type="submission" date="2023-11" db="EMBL/GenBank/DDBJ databases">
        <authorList>
            <person name="Poullet M."/>
        </authorList>
    </citation>
    <scope>NUCLEOTIDE SEQUENCE</scope>
    <source>
        <strain evidence="1">E1834</strain>
    </source>
</reference>
<protein>
    <submittedName>
        <fullName evidence="1">Uncharacterized protein</fullName>
    </submittedName>
</protein>
<evidence type="ECO:0000313" key="2">
    <source>
        <dbReference type="Proteomes" id="UP001497535"/>
    </source>
</evidence>
<dbReference type="EMBL" id="CAVMJV010000001">
    <property type="protein sequence ID" value="CAK5009854.1"/>
    <property type="molecule type" value="Genomic_DNA"/>
</dbReference>
<organism evidence="1 2">
    <name type="scientific">Meloidogyne enterolobii</name>
    <name type="common">Root-knot nematode worm</name>
    <name type="synonym">Meloidogyne mayaguensis</name>
    <dbReference type="NCBI Taxonomy" id="390850"/>
    <lineage>
        <taxon>Eukaryota</taxon>
        <taxon>Metazoa</taxon>
        <taxon>Ecdysozoa</taxon>
        <taxon>Nematoda</taxon>
        <taxon>Chromadorea</taxon>
        <taxon>Rhabditida</taxon>
        <taxon>Tylenchina</taxon>
        <taxon>Tylenchomorpha</taxon>
        <taxon>Tylenchoidea</taxon>
        <taxon>Meloidogynidae</taxon>
        <taxon>Meloidogyninae</taxon>
        <taxon>Meloidogyne</taxon>
    </lineage>
</organism>
<evidence type="ECO:0000313" key="1">
    <source>
        <dbReference type="EMBL" id="CAK5009854.1"/>
    </source>
</evidence>
<accession>A0ACB0XNB5</accession>